<keyword evidence="4" id="KW-1185">Reference proteome</keyword>
<protein>
    <submittedName>
        <fullName evidence="2 3">Uncharacterized protein</fullName>
    </submittedName>
</protein>
<name>A0A2K1IZI1_PHYPA</name>
<organism evidence="2">
    <name type="scientific">Physcomitrium patens</name>
    <name type="common">Spreading-leaved earth moss</name>
    <name type="synonym">Physcomitrella patens</name>
    <dbReference type="NCBI Taxonomy" id="3218"/>
    <lineage>
        <taxon>Eukaryota</taxon>
        <taxon>Viridiplantae</taxon>
        <taxon>Streptophyta</taxon>
        <taxon>Embryophyta</taxon>
        <taxon>Bryophyta</taxon>
        <taxon>Bryophytina</taxon>
        <taxon>Bryopsida</taxon>
        <taxon>Funariidae</taxon>
        <taxon>Funariales</taxon>
        <taxon>Funariaceae</taxon>
        <taxon>Physcomitrium</taxon>
    </lineage>
</organism>
<reference evidence="3" key="3">
    <citation type="submission" date="2020-12" db="UniProtKB">
        <authorList>
            <consortium name="EnsemblPlants"/>
        </authorList>
    </citation>
    <scope>IDENTIFICATION</scope>
</reference>
<evidence type="ECO:0000313" key="2">
    <source>
        <dbReference type="EMBL" id="PNR34687.1"/>
    </source>
</evidence>
<dbReference type="InParanoid" id="A0A2K1IZI1"/>
<feature type="region of interest" description="Disordered" evidence="1">
    <location>
        <begin position="71"/>
        <end position="94"/>
    </location>
</feature>
<reference evidence="2 4" key="2">
    <citation type="journal article" date="2018" name="Plant J.">
        <title>The Physcomitrella patens chromosome-scale assembly reveals moss genome structure and evolution.</title>
        <authorList>
            <person name="Lang D."/>
            <person name="Ullrich K.K."/>
            <person name="Murat F."/>
            <person name="Fuchs J."/>
            <person name="Jenkins J."/>
            <person name="Haas F.B."/>
            <person name="Piednoel M."/>
            <person name="Gundlach H."/>
            <person name="Van Bel M."/>
            <person name="Meyberg R."/>
            <person name="Vives C."/>
            <person name="Morata J."/>
            <person name="Symeonidi A."/>
            <person name="Hiss M."/>
            <person name="Muchero W."/>
            <person name="Kamisugi Y."/>
            <person name="Saleh O."/>
            <person name="Blanc G."/>
            <person name="Decker E.L."/>
            <person name="van Gessel N."/>
            <person name="Grimwood J."/>
            <person name="Hayes R.D."/>
            <person name="Graham S.W."/>
            <person name="Gunter L.E."/>
            <person name="McDaniel S.F."/>
            <person name="Hoernstein S.N.W."/>
            <person name="Larsson A."/>
            <person name="Li F.W."/>
            <person name="Perroud P.F."/>
            <person name="Phillips J."/>
            <person name="Ranjan P."/>
            <person name="Rokshar D.S."/>
            <person name="Rothfels C.J."/>
            <person name="Schneider L."/>
            <person name="Shu S."/>
            <person name="Stevenson D.W."/>
            <person name="Thummler F."/>
            <person name="Tillich M."/>
            <person name="Villarreal Aguilar J.C."/>
            <person name="Widiez T."/>
            <person name="Wong G.K."/>
            <person name="Wymore A."/>
            <person name="Zhang Y."/>
            <person name="Zimmer A.D."/>
            <person name="Quatrano R.S."/>
            <person name="Mayer K.F.X."/>
            <person name="Goodstein D."/>
            <person name="Casacuberta J.M."/>
            <person name="Vandepoele K."/>
            <person name="Reski R."/>
            <person name="Cuming A.C."/>
            <person name="Tuskan G.A."/>
            <person name="Maumus F."/>
            <person name="Salse J."/>
            <person name="Schmutz J."/>
            <person name="Rensing S.A."/>
        </authorList>
    </citation>
    <scope>NUCLEOTIDE SEQUENCE [LARGE SCALE GENOMIC DNA]</scope>
    <source>
        <strain evidence="3 4">cv. Gransden 2004</strain>
    </source>
</reference>
<reference evidence="2 4" key="1">
    <citation type="journal article" date="2008" name="Science">
        <title>The Physcomitrella genome reveals evolutionary insights into the conquest of land by plants.</title>
        <authorList>
            <person name="Rensing S."/>
            <person name="Lang D."/>
            <person name="Zimmer A."/>
            <person name="Terry A."/>
            <person name="Salamov A."/>
            <person name="Shapiro H."/>
            <person name="Nishiyama T."/>
            <person name="Perroud P.-F."/>
            <person name="Lindquist E."/>
            <person name="Kamisugi Y."/>
            <person name="Tanahashi T."/>
            <person name="Sakakibara K."/>
            <person name="Fujita T."/>
            <person name="Oishi K."/>
            <person name="Shin-I T."/>
            <person name="Kuroki Y."/>
            <person name="Toyoda A."/>
            <person name="Suzuki Y."/>
            <person name="Hashimoto A."/>
            <person name="Yamaguchi K."/>
            <person name="Sugano A."/>
            <person name="Kohara Y."/>
            <person name="Fujiyama A."/>
            <person name="Anterola A."/>
            <person name="Aoki S."/>
            <person name="Ashton N."/>
            <person name="Barbazuk W.B."/>
            <person name="Barker E."/>
            <person name="Bennetzen J."/>
            <person name="Bezanilla M."/>
            <person name="Blankenship R."/>
            <person name="Cho S.H."/>
            <person name="Dutcher S."/>
            <person name="Estelle M."/>
            <person name="Fawcett J.A."/>
            <person name="Gundlach H."/>
            <person name="Hanada K."/>
            <person name="Heyl A."/>
            <person name="Hicks K.A."/>
            <person name="Hugh J."/>
            <person name="Lohr M."/>
            <person name="Mayer K."/>
            <person name="Melkozernov A."/>
            <person name="Murata T."/>
            <person name="Nelson D."/>
            <person name="Pils B."/>
            <person name="Prigge M."/>
            <person name="Reiss B."/>
            <person name="Renner T."/>
            <person name="Rombauts S."/>
            <person name="Rushton P."/>
            <person name="Sanderfoot A."/>
            <person name="Schween G."/>
            <person name="Shiu S.-H."/>
            <person name="Stueber K."/>
            <person name="Theodoulou F.L."/>
            <person name="Tu H."/>
            <person name="Van de Peer Y."/>
            <person name="Verrier P.J."/>
            <person name="Waters E."/>
            <person name="Wood A."/>
            <person name="Yang L."/>
            <person name="Cove D."/>
            <person name="Cuming A."/>
            <person name="Hasebe M."/>
            <person name="Lucas S."/>
            <person name="Mishler D.B."/>
            <person name="Reski R."/>
            <person name="Grigoriev I."/>
            <person name="Quatrano R.S."/>
            <person name="Boore J.L."/>
        </authorList>
    </citation>
    <scope>NUCLEOTIDE SEQUENCE [LARGE SCALE GENOMIC DNA]</scope>
    <source>
        <strain evidence="3 4">cv. Gransden 2004</strain>
    </source>
</reference>
<feature type="compositionally biased region" description="Basic residues" evidence="1">
    <location>
        <begin position="71"/>
        <end position="82"/>
    </location>
</feature>
<accession>A0A2K1IZI1</accession>
<proteinExistence type="predicted"/>
<evidence type="ECO:0000313" key="3">
    <source>
        <dbReference type="EnsemblPlants" id="PAC:32981603.CDS.1"/>
    </source>
</evidence>
<dbReference type="EnsemblPlants" id="Pp3c18_399V3.1">
    <property type="protein sequence ID" value="PAC:32981603.CDS.1"/>
    <property type="gene ID" value="Pp3c18_399"/>
</dbReference>
<sequence length="124" mass="14306">MFHAKKKKMNVRYASQIVVVNNNIEPRRSTLITGEELLLAAPQRADGYSAISTTTPSNYSSRLLWLQSTRSKMRQSHKKNVKRPPLQLATTTTQEPILTRKEYGRACRRIRCMQQTNNPVGRQY</sequence>
<gene>
    <name evidence="2" type="ORF">PHYPA_022585</name>
</gene>
<dbReference type="Gramene" id="Pp3c18_399V3.1">
    <property type="protein sequence ID" value="PAC:32981603.CDS.1"/>
    <property type="gene ID" value="Pp3c18_399"/>
</dbReference>
<dbReference type="Proteomes" id="UP000006727">
    <property type="component" value="Chromosome 18"/>
</dbReference>
<evidence type="ECO:0000256" key="1">
    <source>
        <dbReference type="SAM" id="MobiDB-lite"/>
    </source>
</evidence>
<evidence type="ECO:0000313" key="4">
    <source>
        <dbReference type="Proteomes" id="UP000006727"/>
    </source>
</evidence>
<dbReference type="EMBL" id="ABEU02000018">
    <property type="protein sequence ID" value="PNR34687.1"/>
    <property type="molecule type" value="Genomic_DNA"/>
</dbReference>
<dbReference type="AlphaFoldDB" id="A0A2K1IZI1"/>